<dbReference type="PANTHER" id="PTHR10127:SF850">
    <property type="entry name" value="METALLOENDOPEPTIDASE"/>
    <property type="match status" value="1"/>
</dbReference>
<dbReference type="GO" id="GO:0004222">
    <property type="term" value="F:metalloendopeptidase activity"/>
    <property type="evidence" value="ECO:0007669"/>
    <property type="project" value="UniProtKB-UniRule"/>
</dbReference>
<dbReference type="InterPro" id="IPR036383">
    <property type="entry name" value="TSP1_rpt_sf"/>
</dbReference>
<name>A0A3M7QZK5_BRAPC</name>
<feature type="chain" id="PRO_5017849917" description="Metalloendopeptidase" evidence="3">
    <location>
        <begin position="21"/>
        <end position="1226"/>
    </location>
</feature>
<comment type="caution">
    <text evidence="6">The sequence shown here is derived from an EMBL/GenBank/DDBJ whole genome shotgun (WGS) entry which is preliminary data.</text>
</comment>
<evidence type="ECO:0000259" key="5">
    <source>
        <dbReference type="PROSITE" id="PS51864"/>
    </source>
</evidence>
<keyword evidence="2 3" id="KW-0482">Metalloprotease</keyword>
<keyword evidence="2 3" id="KW-0378">Hydrolase</keyword>
<evidence type="ECO:0000313" key="6">
    <source>
        <dbReference type="EMBL" id="RNA16448.1"/>
    </source>
</evidence>
<organism evidence="6 7">
    <name type="scientific">Brachionus plicatilis</name>
    <name type="common">Marine rotifer</name>
    <name type="synonym">Brachionus muelleri</name>
    <dbReference type="NCBI Taxonomy" id="10195"/>
    <lineage>
        <taxon>Eukaryota</taxon>
        <taxon>Metazoa</taxon>
        <taxon>Spiralia</taxon>
        <taxon>Gnathifera</taxon>
        <taxon>Rotifera</taxon>
        <taxon>Eurotatoria</taxon>
        <taxon>Monogononta</taxon>
        <taxon>Pseudotrocha</taxon>
        <taxon>Ploima</taxon>
        <taxon>Brachionidae</taxon>
        <taxon>Brachionus</taxon>
    </lineage>
</organism>
<comment type="caution">
    <text evidence="2">Lacks conserved residue(s) required for the propagation of feature annotation.</text>
</comment>
<keyword evidence="2 3" id="KW-0645">Protease</keyword>
<dbReference type="Gene3D" id="3.40.390.10">
    <property type="entry name" value="Collagenase (Catalytic Domain)"/>
    <property type="match status" value="1"/>
</dbReference>
<dbReference type="PROSITE" id="PS51864">
    <property type="entry name" value="ASTACIN"/>
    <property type="match status" value="1"/>
</dbReference>
<dbReference type="SMART" id="SM00209">
    <property type="entry name" value="TSP1"/>
    <property type="match status" value="6"/>
</dbReference>
<dbReference type="EMBL" id="REGN01004705">
    <property type="protein sequence ID" value="RNA16448.1"/>
    <property type="molecule type" value="Genomic_DNA"/>
</dbReference>
<gene>
    <name evidence="6" type="ORF">BpHYR1_017866</name>
</gene>
<keyword evidence="2 3" id="KW-0479">Metal-binding</keyword>
<dbReference type="PROSITE" id="PS50060">
    <property type="entry name" value="MAM_2"/>
    <property type="match status" value="3"/>
</dbReference>
<evidence type="ECO:0000256" key="1">
    <source>
        <dbReference type="ARBA" id="ARBA00023180"/>
    </source>
</evidence>
<dbReference type="InterPro" id="IPR024079">
    <property type="entry name" value="MetalloPept_cat_dom_sf"/>
</dbReference>
<dbReference type="InterPro" id="IPR001506">
    <property type="entry name" value="Peptidase_M12A"/>
</dbReference>
<evidence type="ECO:0000259" key="4">
    <source>
        <dbReference type="PROSITE" id="PS50060"/>
    </source>
</evidence>
<feature type="domain" description="MAM" evidence="4">
    <location>
        <begin position="351"/>
        <end position="531"/>
    </location>
</feature>
<keyword evidence="2" id="KW-1015">Disulfide bond</keyword>
<dbReference type="InterPro" id="IPR034035">
    <property type="entry name" value="Astacin-like_dom"/>
</dbReference>
<dbReference type="InterPro" id="IPR000884">
    <property type="entry name" value="TSP1_rpt"/>
</dbReference>
<dbReference type="SUPFAM" id="SSF82895">
    <property type="entry name" value="TSP-1 type 1 repeat"/>
    <property type="match status" value="6"/>
</dbReference>
<dbReference type="SMART" id="SM00137">
    <property type="entry name" value="MAM"/>
    <property type="match status" value="1"/>
</dbReference>
<comment type="cofactor">
    <cofactor evidence="2 3">
        <name>Zn(2+)</name>
        <dbReference type="ChEBI" id="CHEBI:29105"/>
    </cofactor>
    <text evidence="2 3">Binds 1 zinc ion per subunit.</text>
</comment>
<dbReference type="Proteomes" id="UP000276133">
    <property type="component" value="Unassembled WGS sequence"/>
</dbReference>
<dbReference type="EC" id="3.4.24.-" evidence="3"/>
<dbReference type="PROSITE" id="PS50092">
    <property type="entry name" value="TSP1"/>
    <property type="match status" value="6"/>
</dbReference>
<dbReference type="Pfam" id="PF00629">
    <property type="entry name" value="MAM"/>
    <property type="match status" value="3"/>
</dbReference>
<dbReference type="InterPro" id="IPR013320">
    <property type="entry name" value="ConA-like_dom_sf"/>
</dbReference>
<keyword evidence="2 3" id="KW-0862">Zinc</keyword>
<feature type="domain" description="MAM" evidence="4">
    <location>
        <begin position="997"/>
        <end position="1150"/>
    </location>
</feature>
<reference evidence="6 7" key="1">
    <citation type="journal article" date="2018" name="Sci. Rep.">
        <title>Genomic signatures of local adaptation to the degree of environmental predictability in rotifers.</title>
        <authorList>
            <person name="Franch-Gras L."/>
            <person name="Hahn C."/>
            <person name="Garcia-Roger E.M."/>
            <person name="Carmona M.J."/>
            <person name="Serra M."/>
            <person name="Gomez A."/>
        </authorList>
    </citation>
    <scope>NUCLEOTIDE SEQUENCE [LARGE SCALE GENOMIC DNA]</scope>
    <source>
        <strain evidence="6">HYR1</strain>
    </source>
</reference>
<keyword evidence="3" id="KW-0732">Signal</keyword>
<dbReference type="OrthoDB" id="446173at2759"/>
<dbReference type="PRINTS" id="PR00480">
    <property type="entry name" value="ASTACIN"/>
</dbReference>
<dbReference type="GO" id="GO:0016020">
    <property type="term" value="C:membrane"/>
    <property type="evidence" value="ECO:0007669"/>
    <property type="project" value="InterPro"/>
</dbReference>
<dbReference type="PANTHER" id="PTHR10127">
    <property type="entry name" value="DISCOIDIN, CUB, EGF, LAMININ , AND ZINC METALLOPROTEASE DOMAIN CONTAINING"/>
    <property type="match status" value="1"/>
</dbReference>
<dbReference type="SUPFAM" id="SSF55486">
    <property type="entry name" value="Metalloproteases ('zincins'), catalytic domain"/>
    <property type="match status" value="1"/>
</dbReference>
<keyword evidence="7" id="KW-1185">Reference proteome</keyword>
<evidence type="ECO:0000256" key="3">
    <source>
        <dbReference type="RuleBase" id="RU361183"/>
    </source>
</evidence>
<dbReference type="Gene3D" id="2.60.120.200">
    <property type="match status" value="3"/>
</dbReference>
<accession>A0A3M7QZK5</accession>
<dbReference type="InterPro" id="IPR000998">
    <property type="entry name" value="MAM_dom"/>
</dbReference>
<dbReference type="GO" id="GO:0008270">
    <property type="term" value="F:zinc ion binding"/>
    <property type="evidence" value="ECO:0007669"/>
    <property type="project" value="UniProtKB-UniRule"/>
</dbReference>
<dbReference type="CDD" id="cd04280">
    <property type="entry name" value="ZnMc_astacin_like"/>
    <property type="match status" value="1"/>
</dbReference>
<feature type="signal peptide" evidence="3">
    <location>
        <begin position="1"/>
        <end position="20"/>
    </location>
</feature>
<dbReference type="SMART" id="SM00235">
    <property type="entry name" value="ZnMc"/>
    <property type="match status" value="1"/>
</dbReference>
<dbReference type="InterPro" id="IPR006026">
    <property type="entry name" value="Peptidase_Metallo"/>
</dbReference>
<dbReference type="Pfam" id="PF00090">
    <property type="entry name" value="TSP_1"/>
    <property type="match status" value="6"/>
</dbReference>
<dbReference type="GO" id="GO:0006508">
    <property type="term" value="P:proteolysis"/>
    <property type="evidence" value="ECO:0007669"/>
    <property type="project" value="UniProtKB-KW"/>
</dbReference>
<dbReference type="CDD" id="cd06263">
    <property type="entry name" value="MAM"/>
    <property type="match status" value="1"/>
</dbReference>
<evidence type="ECO:0000256" key="2">
    <source>
        <dbReference type="PROSITE-ProRule" id="PRU01211"/>
    </source>
</evidence>
<dbReference type="AlphaFoldDB" id="A0A3M7QZK5"/>
<feature type="domain" description="MAM" evidence="4">
    <location>
        <begin position="839"/>
        <end position="996"/>
    </location>
</feature>
<feature type="disulfide bond" evidence="2">
    <location>
        <begin position="144"/>
        <end position="299"/>
    </location>
</feature>
<feature type="active site" evidence="2">
    <location>
        <position position="203"/>
    </location>
</feature>
<dbReference type="Gene3D" id="2.20.100.10">
    <property type="entry name" value="Thrombospondin type-1 (TSP1) repeat"/>
    <property type="match status" value="6"/>
</dbReference>
<sequence length="1226" mass="141914">MNMILLVSCCLCLITNKINAIESQFMQNLERNKRFYERNSMVIFGYLHNEENLPPRNWNDFIPVDESQSLNTKRNLESEITSSQGDIIDEPKLRSKRRIIANNLYGHPTRWPNGIIPFEFDLDATQNLKEKFNLAIQIWHENTCIRFEPYSPKLHPYHRSRVLIKNRGHCASRVGYSIDPEQKIGITDVYLPEHCPLGSVLHELGHVIGFRHEHTRSDRSDHVKIHYERIQSSQRPQYDVMENGFPGYFGIYYDLYSIMHYSAQNGLIESKDEKRSFLMGQRFNLSFSDIKMANQAYKCEQDCSNKTVKCENEGFLDSSCRCRCPEHITGTFCETVVQKKIDLDASYNPKLTCDFEQDTCDWLQEQNRDSEEWTRNQGFTKTQVNFKKENLRFKTGPQLDHNRKNSTYIYLNSYDQTKPYANSILLSPQILVNKTENRCLKFYHHMFSHPSFKIDGPEIGELMLKLRFSDGTIKKIWNRVGNQGEEWQFAEVDFQIEPPHTVVFFEAEVVDWKYGDIAIDDIEFRHGSCNDSEWSEWSDWGQCSSRCNGGLKLRQRICLGELCTGNSTEYAECNNLPCPFEEWGPWSECSAKCGKGLKYRHKKCDGQTCVKIKETMPCFDRECFTDQWSDWSECSTKCGYGIMTRVKNCPRDFLNCSEIEKRVCFRNDSCPLKVWSEWSEWSECSAKCGQGFAVRTRDCLLDKICEGLQKEIKVCEDKSNCAVEKPIWTDWSLWSNCITREKCSKGVKVRRRFCLLKQKLIHKSNCDGIDTQTMECKEVCEQETLKSAWSEWSQCSSKCGNGLRTRTRSCYGPKCASEIIFEQKTCFLKEDCPSEYSHIECTFDKPEYCPLEQIESGNSIWQIDGPSLHTYSKFKLTPSLISGHQFVSVKGANKKSSIQTPIISNNLIQKGQCLSFYFFAFGQSKLKVNKVDLDGIIHLLIEKNSDFNNQKWKRVALLLQSNTDYFLEFTAVTGSDSDSIFALDDISLSSAEECELLSCNFDDDLCKPNQVLGLGVSKSIWVKESYIRSNFNFLRIDANQVTDNVPSFFGFPLVNPEYPTMCLNFLFLMIGDSSTEVRIGIVQGPKLLSYVWKEKTSLGKIWKKSYIDFQIENSFQLVIEVLRMKKSSNSSNNEIIALDNFKISYGACNLLKKMSEYDQRNVRRDKRDIYFDSKARLIESCGGQYYIGLNESLIIKSPGHPDPYAINLNCDKRHTMADAKFIQHLR</sequence>
<feature type="domain" description="Peptidase M12A" evidence="5">
    <location>
        <begin position="102"/>
        <end position="300"/>
    </location>
</feature>
<keyword evidence="1" id="KW-0325">Glycoprotein</keyword>
<feature type="binding site" evidence="2">
    <location>
        <position position="206"/>
    </location>
    <ligand>
        <name>Zn(2+)</name>
        <dbReference type="ChEBI" id="CHEBI:29105"/>
        <note>catalytic</note>
    </ligand>
</feature>
<proteinExistence type="predicted"/>
<protein>
    <recommendedName>
        <fullName evidence="3">Metalloendopeptidase</fullName>
        <ecNumber evidence="3">3.4.24.-</ecNumber>
    </recommendedName>
</protein>
<evidence type="ECO:0000313" key="7">
    <source>
        <dbReference type="Proteomes" id="UP000276133"/>
    </source>
</evidence>
<feature type="binding site" evidence="2">
    <location>
        <position position="212"/>
    </location>
    <ligand>
        <name>Zn(2+)</name>
        <dbReference type="ChEBI" id="CHEBI:29105"/>
        <note>catalytic</note>
    </ligand>
</feature>
<dbReference type="Pfam" id="PF01400">
    <property type="entry name" value="Astacin"/>
    <property type="match status" value="1"/>
</dbReference>
<dbReference type="SUPFAM" id="SSF49899">
    <property type="entry name" value="Concanavalin A-like lectins/glucanases"/>
    <property type="match status" value="3"/>
</dbReference>
<feature type="binding site" evidence="2">
    <location>
        <position position="202"/>
    </location>
    <ligand>
        <name>Zn(2+)</name>
        <dbReference type="ChEBI" id="CHEBI:29105"/>
        <note>catalytic</note>
    </ligand>
</feature>